<feature type="transmembrane region" description="Helical" evidence="1">
    <location>
        <begin position="39"/>
        <end position="60"/>
    </location>
</feature>
<gene>
    <name evidence="2" type="ORF">EVOR1521_LOCUS31025</name>
</gene>
<evidence type="ECO:0000313" key="2">
    <source>
        <dbReference type="EMBL" id="CAJ1410095.1"/>
    </source>
</evidence>
<reference evidence="2" key="1">
    <citation type="submission" date="2023-08" db="EMBL/GenBank/DDBJ databases">
        <authorList>
            <person name="Chen Y."/>
            <person name="Shah S."/>
            <person name="Dougan E. K."/>
            <person name="Thang M."/>
            <person name="Chan C."/>
        </authorList>
    </citation>
    <scope>NUCLEOTIDE SEQUENCE</scope>
</reference>
<keyword evidence="1" id="KW-0472">Membrane</keyword>
<comment type="caution">
    <text evidence="2">The sequence shown here is derived from an EMBL/GenBank/DDBJ whole genome shotgun (WGS) entry which is preliminary data.</text>
</comment>
<dbReference type="EMBL" id="CAUJNA010003805">
    <property type="protein sequence ID" value="CAJ1410095.1"/>
    <property type="molecule type" value="Genomic_DNA"/>
</dbReference>
<proteinExistence type="predicted"/>
<dbReference type="AlphaFoldDB" id="A0AA36JPM3"/>
<feature type="transmembrane region" description="Helical" evidence="1">
    <location>
        <begin position="162"/>
        <end position="185"/>
    </location>
</feature>
<feature type="transmembrane region" description="Helical" evidence="1">
    <location>
        <begin position="130"/>
        <end position="150"/>
    </location>
</feature>
<keyword evidence="1" id="KW-0812">Transmembrane</keyword>
<organism evidence="2 3">
    <name type="scientific">Effrenium voratum</name>
    <dbReference type="NCBI Taxonomy" id="2562239"/>
    <lineage>
        <taxon>Eukaryota</taxon>
        <taxon>Sar</taxon>
        <taxon>Alveolata</taxon>
        <taxon>Dinophyceae</taxon>
        <taxon>Suessiales</taxon>
        <taxon>Symbiodiniaceae</taxon>
        <taxon>Effrenium</taxon>
    </lineage>
</organism>
<accession>A0AA36JPM3</accession>
<evidence type="ECO:0000313" key="3">
    <source>
        <dbReference type="Proteomes" id="UP001178507"/>
    </source>
</evidence>
<keyword evidence="1" id="KW-1133">Transmembrane helix</keyword>
<evidence type="ECO:0000256" key="1">
    <source>
        <dbReference type="SAM" id="Phobius"/>
    </source>
</evidence>
<dbReference type="Proteomes" id="UP001178507">
    <property type="component" value="Unassembled WGS sequence"/>
</dbReference>
<name>A0AA36JPM3_9DINO</name>
<protein>
    <submittedName>
        <fullName evidence="2">Uncharacterized protein</fullName>
    </submittedName>
</protein>
<sequence>MGQLTRAEWIAHVQTHHALLGVFHAGTEKNDSFKFHERVVFLAMAVAAAWYGVYLKYFYLRRWIPALFDMIQEDLQLFPSTWLEDHIDSALCSAAGGAVDILLGKEVVRTVLKKDWQDEGGAKQVISTCCMVYAVALTAGAVGLQFATFAEKPHLTARLLGKWLITTVMKLSLIETLILTVKLLMARRSEAKGKSQ</sequence>
<keyword evidence="3" id="KW-1185">Reference proteome</keyword>